<keyword evidence="6" id="KW-1185">Reference proteome</keyword>
<protein>
    <recommendedName>
        <fullName evidence="4">Kinesin motor domain-containing protein</fullName>
    </recommendedName>
</protein>
<dbReference type="GO" id="GO:0003777">
    <property type="term" value="F:microtubule motor activity"/>
    <property type="evidence" value="ECO:0007669"/>
    <property type="project" value="InterPro"/>
</dbReference>
<comment type="caution">
    <text evidence="3">Lacks conserved residue(s) required for the propagation of feature annotation.</text>
</comment>
<dbReference type="PROSITE" id="PS50067">
    <property type="entry name" value="KINESIN_MOTOR_2"/>
    <property type="match status" value="1"/>
</dbReference>
<dbReference type="InterPro" id="IPR001752">
    <property type="entry name" value="Kinesin_motor_dom"/>
</dbReference>
<evidence type="ECO:0000256" key="2">
    <source>
        <dbReference type="ARBA" id="ARBA00022840"/>
    </source>
</evidence>
<dbReference type="SUPFAM" id="SSF52540">
    <property type="entry name" value="P-loop containing nucleoside triphosphate hydrolases"/>
    <property type="match status" value="1"/>
</dbReference>
<proteinExistence type="inferred from homology"/>
<dbReference type="PANTHER" id="PTHR47117:SF10">
    <property type="entry name" value="KINESIN-LIKE PROTEIN KIF1B"/>
    <property type="match status" value="1"/>
</dbReference>
<dbReference type="KEGG" id="aqu:100636261"/>
<keyword evidence="1" id="KW-0547">Nucleotide-binding</keyword>
<name>A0AAN0IK19_AMPQE</name>
<feature type="domain" description="Kinesin motor" evidence="4">
    <location>
        <begin position="1"/>
        <end position="171"/>
    </location>
</feature>
<dbReference type="PANTHER" id="PTHR47117">
    <property type="entry name" value="STAR-RELATED LIPID TRANSFER PROTEIN 9"/>
    <property type="match status" value="1"/>
</dbReference>
<reference evidence="5" key="2">
    <citation type="submission" date="2024-06" db="UniProtKB">
        <authorList>
            <consortium name="EnsemblMetazoa"/>
        </authorList>
    </citation>
    <scope>IDENTIFICATION</scope>
</reference>
<dbReference type="PRINTS" id="PR00380">
    <property type="entry name" value="KINESINHEAVY"/>
</dbReference>
<evidence type="ECO:0000313" key="5">
    <source>
        <dbReference type="EnsemblMetazoa" id="XP_003391840.1"/>
    </source>
</evidence>
<dbReference type="RefSeq" id="XP_003391840.1">
    <property type="nucleotide sequence ID" value="XM_003391792.1"/>
</dbReference>
<comment type="similarity">
    <text evidence="3">Belongs to the TRAFAC class myosin-kinesin ATPase superfamily. Kinesin family.</text>
</comment>
<dbReference type="SMART" id="SM00129">
    <property type="entry name" value="KISc"/>
    <property type="match status" value="1"/>
</dbReference>
<organism evidence="5 6">
    <name type="scientific">Amphimedon queenslandica</name>
    <name type="common">Sponge</name>
    <dbReference type="NCBI Taxonomy" id="400682"/>
    <lineage>
        <taxon>Eukaryota</taxon>
        <taxon>Metazoa</taxon>
        <taxon>Porifera</taxon>
        <taxon>Demospongiae</taxon>
        <taxon>Heteroscleromorpha</taxon>
        <taxon>Haplosclerida</taxon>
        <taxon>Niphatidae</taxon>
        <taxon>Amphimedon</taxon>
    </lineage>
</organism>
<reference evidence="6" key="1">
    <citation type="journal article" date="2010" name="Nature">
        <title>The Amphimedon queenslandica genome and the evolution of animal complexity.</title>
        <authorList>
            <person name="Srivastava M."/>
            <person name="Simakov O."/>
            <person name="Chapman J."/>
            <person name="Fahey B."/>
            <person name="Gauthier M.E."/>
            <person name="Mitros T."/>
            <person name="Richards G.S."/>
            <person name="Conaco C."/>
            <person name="Dacre M."/>
            <person name="Hellsten U."/>
            <person name="Larroux C."/>
            <person name="Putnam N.H."/>
            <person name="Stanke M."/>
            <person name="Adamska M."/>
            <person name="Darling A."/>
            <person name="Degnan S.M."/>
            <person name="Oakley T.H."/>
            <person name="Plachetzki D.C."/>
            <person name="Zhai Y."/>
            <person name="Adamski M."/>
            <person name="Calcino A."/>
            <person name="Cummins S.F."/>
            <person name="Goodstein D.M."/>
            <person name="Harris C."/>
            <person name="Jackson D.J."/>
            <person name="Leys S.P."/>
            <person name="Shu S."/>
            <person name="Woodcroft B.J."/>
            <person name="Vervoort M."/>
            <person name="Kosik K.S."/>
            <person name="Manning G."/>
            <person name="Degnan B.M."/>
            <person name="Rokhsar D.S."/>
        </authorList>
    </citation>
    <scope>NUCLEOTIDE SEQUENCE [LARGE SCALE GENOMIC DNA]</scope>
</reference>
<dbReference type="GO" id="GO:0008017">
    <property type="term" value="F:microtubule binding"/>
    <property type="evidence" value="ECO:0007669"/>
    <property type="project" value="InterPro"/>
</dbReference>
<dbReference type="Gene3D" id="3.40.850.10">
    <property type="entry name" value="Kinesin motor domain"/>
    <property type="match status" value="1"/>
</dbReference>
<accession>A0AAN0IK19</accession>
<dbReference type="Proteomes" id="UP000007879">
    <property type="component" value="Unassembled WGS sequence"/>
</dbReference>
<keyword evidence="2" id="KW-0067">ATP-binding</keyword>
<evidence type="ECO:0000256" key="1">
    <source>
        <dbReference type="ARBA" id="ARBA00022741"/>
    </source>
</evidence>
<dbReference type="Pfam" id="PF00225">
    <property type="entry name" value="Kinesin"/>
    <property type="match status" value="1"/>
</dbReference>
<dbReference type="GeneID" id="100636261"/>
<evidence type="ECO:0000256" key="3">
    <source>
        <dbReference type="PROSITE-ProRule" id="PRU00283"/>
    </source>
</evidence>
<evidence type="ECO:0000313" key="6">
    <source>
        <dbReference type="Proteomes" id="UP000007879"/>
    </source>
</evidence>
<sequence length="184" mass="19766">GPYVKHLANVAVTSFANINRLMDEGNKARTVAATDINETSSRSHAVFTIILTQRKKDSLTGLVAGKVSKISLVDLAGKERAKDTGAEGKRLQEGANINKLLTTLGIVTHALASAKKKGDFVPYGDSILTWLLKENLGGNSRTSMIASSSPAQINNEERLSNVRYADRAKQIMCEAVVNEGPNTK</sequence>
<evidence type="ECO:0000259" key="4">
    <source>
        <dbReference type="PROSITE" id="PS50067"/>
    </source>
</evidence>
<dbReference type="GO" id="GO:0007018">
    <property type="term" value="P:microtubule-based movement"/>
    <property type="evidence" value="ECO:0007669"/>
    <property type="project" value="InterPro"/>
</dbReference>
<dbReference type="AlphaFoldDB" id="A0AAN0IK19"/>
<dbReference type="InterPro" id="IPR027417">
    <property type="entry name" value="P-loop_NTPase"/>
</dbReference>
<dbReference type="EnsemblMetazoa" id="XM_003391792.1">
    <property type="protein sequence ID" value="XP_003391840.1"/>
    <property type="gene ID" value="LOC100636261"/>
</dbReference>
<dbReference type="GO" id="GO:0005524">
    <property type="term" value="F:ATP binding"/>
    <property type="evidence" value="ECO:0007669"/>
    <property type="project" value="UniProtKB-KW"/>
</dbReference>
<dbReference type="InterPro" id="IPR036961">
    <property type="entry name" value="Kinesin_motor_dom_sf"/>
</dbReference>